<dbReference type="SUPFAM" id="SSF49299">
    <property type="entry name" value="PKD domain"/>
    <property type="match status" value="1"/>
</dbReference>
<feature type="signal peptide" evidence="9">
    <location>
        <begin position="1"/>
        <end position="20"/>
    </location>
</feature>
<dbReference type="InterPro" id="IPR035986">
    <property type="entry name" value="PKD_dom_sf"/>
</dbReference>
<comment type="similarity">
    <text evidence="1">Belongs to the peptidase M43B family.</text>
</comment>
<dbReference type="GO" id="GO:0046872">
    <property type="term" value="F:metal ion binding"/>
    <property type="evidence" value="ECO:0007669"/>
    <property type="project" value="UniProtKB-KW"/>
</dbReference>
<dbReference type="NCBIfam" id="TIGR04183">
    <property type="entry name" value="Por_Secre_tail"/>
    <property type="match status" value="1"/>
</dbReference>
<dbReference type="GO" id="GO:0008237">
    <property type="term" value="F:metallopeptidase activity"/>
    <property type="evidence" value="ECO:0007669"/>
    <property type="project" value="UniProtKB-KW"/>
</dbReference>
<dbReference type="PROSITE" id="PS50093">
    <property type="entry name" value="PKD"/>
    <property type="match status" value="1"/>
</dbReference>
<evidence type="ECO:0000256" key="8">
    <source>
        <dbReference type="ARBA" id="ARBA00023157"/>
    </source>
</evidence>
<evidence type="ECO:0000256" key="7">
    <source>
        <dbReference type="ARBA" id="ARBA00023049"/>
    </source>
</evidence>
<evidence type="ECO:0000256" key="6">
    <source>
        <dbReference type="ARBA" id="ARBA00022833"/>
    </source>
</evidence>
<evidence type="ECO:0000256" key="9">
    <source>
        <dbReference type="SAM" id="SignalP"/>
    </source>
</evidence>
<reference evidence="11 12" key="1">
    <citation type="submission" date="2018-04" db="EMBL/GenBank/DDBJ databases">
        <title>Genomic Encyclopedia of Type Strains, Phase IV (KMG-IV): sequencing the most valuable type-strain genomes for metagenomic binning, comparative biology and taxonomic classification.</title>
        <authorList>
            <person name="Goeker M."/>
        </authorList>
    </citation>
    <scope>NUCLEOTIDE SEQUENCE [LARGE SCALE GENOMIC DNA]</scope>
    <source>
        <strain evidence="11 12">DSM 100231</strain>
    </source>
</reference>
<accession>A0A2U1AVJ4</accession>
<keyword evidence="5" id="KW-0378">Hydrolase</keyword>
<dbReference type="Pfam" id="PF05572">
    <property type="entry name" value="Peptidase_M43"/>
    <property type="match status" value="1"/>
</dbReference>
<dbReference type="OrthoDB" id="6278496at2"/>
<keyword evidence="3" id="KW-0479">Metal-binding</keyword>
<name>A0A2U1AVJ4_9BACT</name>
<comment type="caution">
    <text evidence="11">The sequence shown here is derived from an EMBL/GenBank/DDBJ whole genome shotgun (WGS) entry which is preliminary data.</text>
</comment>
<dbReference type="SMART" id="SM00089">
    <property type="entry name" value="PKD"/>
    <property type="match status" value="1"/>
</dbReference>
<evidence type="ECO:0000256" key="3">
    <source>
        <dbReference type="ARBA" id="ARBA00022723"/>
    </source>
</evidence>
<dbReference type="Gene3D" id="2.60.40.10">
    <property type="entry name" value="Immunoglobulins"/>
    <property type="match status" value="1"/>
</dbReference>
<keyword evidence="2" id="KW-0645">Protease</keyword>
<evidence type="ECO:0000256" key="5">
    <source>
        <dbReference type="ARBA" id="ARBA00022801"/>
    </source>
</evidence>
<evidence type="ECO:0000256" key="4">
    <source>
        <dbReference type="ARBA" id="ARBA00022729"/>
    </source>
</evidence>
<keyword evidence="7" id="KW-0482">Metalloprotease</keyword>
<dbReference type="AlphaFoldDB" id="A0A2U1AVJ4"/>
<organism evidence="11 12">
    <name type="scientific">Pontibacter virosus</name>
    <dbReference type="NCBI Taxonomy" id="1765052"/>
    <lineage>
        <taxon>Bacteria</taxon>
        <taxon>Pseudomonadati</taxon>
        <taxon>Bacteroidota</taxon>
        <taxon>Cytophagia</taxon>
        <taxon>Cytophagales</taxon>
        <taxon>Hymenobacteraceae</taxon>
        <taxon>Pontibacter</taxon>
    </lineage>
</organism>
<dbReference type="PANTHER" id="PTHR47466:SF1">
    <property type="entry name" value="METALLOPROTEASE MEP1 (AFU_ORTHOLOGUE AFUA_1G07730)-RELATED"/>
    <property type="match status" value="1"/>
</dbReference>
<dbReference type="Gene3D" id="3.40.390.10">
    <property type="entry name" value="Collagenase (Catalytic Domain)"/>
    <property type="match status" value="1"/>
</dbReference>
<dbReference type="Proteomes" id="UP000245466">
    <property type="component" value="Unassembled WGS sequence"/>
</dbReference>
<dbReference type="Pfam" id="PF00801">
    <property type="entry name" value="PKD"/>
    <property type="match status" value="1"/>
</dbReference>
<dbReference type="SUPFAM" id="SSF55486">
    <property type="entry name" value="Metalloproteases ('zincins'), catalytic domain"/>
    <property type="match status" value="1"/>
</dbReference>
<keyword evidence="4 9" id="KW-0732">Signal</keyword>
<evidence type="ECO:0000256" key="1">
    <source>
        <dbReference type="ARBA" id="ARBA00008721"/>
    </source>
</evidence>
<proteinExistence type="inferred from homology"/>
<dbReference type="Pfam" id="PF18962">
    <property type="entry name" value="Por_Secre_tail"/>
    <property type="match status" value="1"/>
</dbReference>
<gene>
    <name evidence="11" type="ORF">C8E01_10744</name>
</gene>
<dbReference type="PANTHER" id="PTHR47466">
    <property type="match status" value="1"/>
</dbReference>
<dbReference type="GO" id="GO:0006508">
    <property type="term" value="P:proteolysis"/>
    <property type="evidence" value="ECO:0007669"/>
    <property type="project" value="UniProtKB-KW"/>
</dbReference>
<keyword evidence="12" id="KW-1185">Reference proteome</keyword>
<dbReference type="CDD" id="cd00146">
    <property type="entry name" value="PKD"/>
    <property type="match status" value="1"/>
</dbReference>
<dbReference type="InterPro" id="IPR024079">
    <property type="entry name" value="MetalloPept_cat_dom_sf"/>
</dbReference>
<feature type="domain" description="PKD" evidence="10">
    <location>
        <begin position="364"/>
        <end position="422"/>
    </location>
</feature>
<dbReference type="CDD" id="cd04275">
    <property type="entry name" value="ZnMc_pappalysin_like"/>
    <property type="match status" value="1"/>
</dbReference>
<evidence type="ECO:0000259" key="10">
    <source>
        <dbReference type="PROSITE" id="PS50093"/>
    </source>
</evidence>
<protein>
    <submittedName>
        <fullName evidence="11">Putative secreted protein (Por secretion system target)</fullName>
    </submittedName>
</protein>
<dbReference type="InterPro" id="IPR008754">
    <property type="entry name" value="Peptidase_M43"/>
</dbReference>
<dbReference type="InterPro" id="IPR026444">
    <property type="entry name" value="Secre_tail"/>
</dbReference>
<keyword evidence="8" id="KW-1015">Disulfide bond</keyword>
<feature type="chain" id="PRO_5015446665" evidence="9">
    <location>
        <begin position="21"/>
        <end position="497"/>
    </location>
</feature>
<sequence length="497" mass="55200">MRICTLALILALAFVRLTFAQTAEQGRGCSTEAYLETLKRQDPGFEERSLKTQQAVQQLMRQRPAGKAMQQATITIPVVFHVVYKTGSENISEAQVRSQLEVLNRDFRRLNADTTNTPDYFQPFAADTRIEFCLAIVDPDGNPTTGITRTQTAKESFSYFSDQIKSSANGGVDAWDTKQYLNIWIGNLGTTSIGYASSPDASPERDGVVLHYRTVGAAPHNNSLWAYNQGRTGTHEVGHWLGLKHIWGNGMTCNDSDDIDDTPNQFTQTDGCPGGIELSCDNGPYGNMWQNYMDYSYDACMSLFTKGQATYMQAILESARGYMFASTACTGELRSRFSTAQPQDTLLAPGDQVQFIGSFGGFKPTRWQWHFEGGTPASSTAQNPTVRYSRPGRYSVTLTTSNENSSHTLTKEDYIYVTADNVKVYPNPAKGYIIVEQAARQQIQLVELLNRHGQVMLRQEVADRVIRLDVQHIPAGMYLLRTTSTNGIAVTKVSIVK</sequence>
<dbReference type="InterPro" id="IPR000601">
    <property type="entry name" value="PKD_dom"/>
</dbReference>
<dbReference type="RefSeq" id="WP_116543729.1">
    <property type="nucleotide sequence ID" value="NZ_QEKI01000007.1"/>
</dbReference>
<dbReference type="EMBL" id="QEKI01000007">
    <property type="protein sequence ID" value="PVY40413.1"/>
    <property type="molecule type" value="Genomic_DNA"/>
</dbReference>
<dbReference type="InterPro" id="IPR013783">
    <property type="entry name" value="Ig-like_fold"/>
</dbReference>
<evidence type="ECO:0000313" key="12">
    <source>
        <dbReference type="Proteomes" id="UP000245466"/>
    </source>
</evidence>
<keyword evidence="6" id="KW-0862">Zinc</keyword>
<evidence type="ECO:0000256" key="2">
    <source>
        <dbReference type="ARBA" id="ARBA00022670"/>
    </source>
</evidence>
<evidence type="ECO:0000313" key="11">
    <source>
        <dbReference type="EMBL" id="PVY40413.1"/>
    </source>
</evidence>
<dbReference type="InterPro" id="IPR022409">
    <property type="entry name" value="PKD/Chitinase_dom"/>
</dbReference>